<evidence type="ECO:0000256" key="1">
    <source>
        <dbReference type="SAM" id="MobiDB-lite"/>
    </source>
</evidence>
<feature type="region of interest" description="Disordered" evidence="1">
    <location>
        <begin position="181"/>
        <end position="203"/>
    </location>
</feature>
<organism evidence="2">
    <name type="scientific">Methyloraptor flagellatus</name>
    <dbReference type="NCBI Taxonomy" id="3162530"/>
    <lineage>
        <taxon>Bacteria</taxon>
        <taxon>Pseudomonadati</taxon>
        <taxon>Pseudomonadota</taxon>
        <taxon>Alphaproteobacteria</taxon>
        <taxon>Hyphomicrobiales</taxon>
        <taxon>Ancalomicrobiaceae</taxon>
        <taxon>Methyloraptor</taxon>
    </lineage>
</organism>
<proteinExistence type="predicted"/>
<gene>
    <name evidence="2" type="ORF">ABS361_07320</name>
</gene>
<dbReference type="KEGG" id="mflg:ABS361_07320"/>
<evidence type="ECO:0000313" key="2">
    <source>
        <dbReference type="EMBL" id="XBY46035.1"/>
    </source>
</evidence>
<sequence length="287" mass="30511">MQSAGAAIALRRLRAPSAVTAIVGLETIARDVRFDGGRGMRMACLAVIGLGLLVSACNSTKSEQTGSIAASDLAIGSGRGEAARGDGGGADPVTTGSIKPTAPVRSAEVDPGVVSWYAERHARFPDGEVLTYCHAYGCELQTAIQITEADLGELKAIFANAKTPADERIGIDHAVSWWENRAAPHLGGPPDRRGSEPKDAHVPGQTDCLDEATNSTTILVYLERKGLLQFHHTLRPDSRGGLLYAHATAVFRDTVAGKDWIVDSWMRDSGDPNDVMPLDEWLSKPMG</sequence>
<accession>A0AAU7XDX5</accession>
<dbReference type="AlphaFoldDB" id="A0AAU7XDX5"/>
<name>A0AAU7XDX5_9HYPH</name>
<dbReference type="RefSeq" id="WP_407051132.1">
    <property type="nucleotide sequence ID" value="NZ_CP158568.1"/>
</dbReference>
<feature type="region of interest" description="Disordered" evidence="1">
    <location>
        <begin position="79"/>
        <end position="105"/>
    </location>
</feature>
<reference evidence="2" key="1">
    <citation type="submission" date="2024-06" db="EMBL/GenBank/DDBJ databases">
        <title>Methylostella associata gen. nov., sp. nov., a novel Ancalomicrobiaceae-affiliated facultatively methylotrophic bacteria that feed on methanotrophs of the genus Methylococcus.</title>
        <authorList>
            <person name="Saltykova V."/>
            <person name="Danilova O.V."/>
            <person name="Oshkin I.Y."/>
            <person name="Belova S.E."/>
            <person name="Pimenov N.V."/>
            <person name="Dedysh S.N."/>
        </authorList>
    </citation>
    <scope>NUCLEOTIDE SEQUENCE</scope>
    <source>
        <strain evidence="2">S20</strain>
    </source>
</reference>
<dbReference type="EMBL" id="CP158568">
    <property type="protein sequence ID" value="XBY46035.1"/>
    <property type="molecule type" value="Genomic_DNA"/>
</dbReference>
<feature type="compositionally biased region" description="Basic and acidic residues" evidence="1">
    <location>
        <begin position="190"/>
        <end position="201"/>
    </location>
</feature>
<protein>
    <submittedName>
        <fullName evidence="2">Uncharacterized protein</fullName>
    </submittedName>
</protein>